<accession>A0ABV8U547</accession>
<dbReference type="RefSeq" id="WP_380084276.1">
    <property type="nucleotide sequence ID" value="NZ_JBHSCR010000001.1"/>
</dbReference>
<gene>
    <name evidence="1" type="ORF">ACFO5Q_00505</name>
</gene>
<sequence>MTPELGPEKGLKYPRRCLKLWLTVGSRHHIWQKSPVGALPNFPVPARDLLSVAAEGRALEPHAVQEAAEAEFRHALQAGALHSLALRLGGGTSVSLPRHTPSLAALGPQTQLCWTLKLHPDNLLIT</sequence>
<dbReference type="EMBL" id="JBHSCR010000001">
    <property type="protein sequence ID" value="MFC4346322.1"/>
    <property type="molecule type" value="Genomic_DNA"/>
</dbReference>
<proteinExistence type="predicted"/>
<protein>
    <submittedName>
        <fullName evidence="1">Uncharacterized protein</fullName>
    </submittedName>
</protein>
<evidence type="ECO:0000313" key="2">
    <source>
        <dbReference type="Proteomes" id="UP001595776"/>
    </source>
</evidence>
<evidence type="ECO:0000313" key="1">
    <source>
        <dbReference type="EMBL" id="MFC4346322.1"/>
    </source>
</evidence>
<reference evidence="2" key="1">
    <citation type="journal article" date="2019" name="Int. J. Syst. Evol. Microbiol.">
        <title>The Global Catalogue of Microorganisms (GCM) 10K type strain sequencing project: providing services to taxonomists for standard genome sequencing and annotation.</title>
        <authorList>
            <consortium name="The Broad Institute Genomics Platform"/>
            <consortium name="The Broad Institute Genome Sequencing Center for Infectious Disease"/>
            <person name="Wu L."/>
            <person name="Ma J."/>
        </authorList>
    </citation>
    <scope>NUCLEOTIDE SEQUENCE [LARGE SCALE GENOMIC DNA]</scope>
    <source>
        <strain evidence="2">CGMCC 1.15304</strain>
    </source>
</reference>
<organism evidence="1 2">
    <name type="scientific">Kordiimonas lipolytica</name>
    <dbReference type="NCBI Taxonomy" id="1662421"/>
    <lineage>
        <taxon>Bacteria</taxon>
        <taxon>Pseudomonadati</taxon>
        <taxon>Pseudomonadota</taxon>
        <taxon>Alphaproteobacteria</taxon>
        <taxon>Kordiimonadales</taxon>
        <taxon>Kordiimonadaceae</taxon>
        <taxon>Kordiimonas</taxon>
    </lineage>
</organism>
<dbReference type="Proteomes" id="UP001595776">
    <property type="component" value="Unassembled WGS sequence"/>
</dbReference>
<comment type="caution">
    <text evidence="1">The sequence shown here is derived from an EMBL/GenBank/DDBJ whole genome shotgun (WGS) entry which is preliminary data.</text>
</comment>
<name>A0ABV8U547_9PROT</name>
<keyword evidence="2" id="KW-1185">Reference proteome</keyword>